<protein>
    <submittedName>
        <fullName evidence="2">Uncharacterized protein</fullName>
    </submittedName>
</protein>
<evidence type="ECO:0000256" key="1">
    <source>
        <dbReference type="SAM" id="MobiDB-lite"/>
    </source>
</evidence>
<dbReference type="EMBL" id="JACVVK020000107">
    <property type="protein sequence ID" value="KAK7492036.1"/>
    <property type="molecule type" value="Genomic_DNA"/>
</dbReference>
<name>A0ABD0KYF9_9CAEN</name>
<organism evidence="2 3">
    <name type="scientific">Batillaria attramentaria</name>
    <dbReference type="NCBI Taxonomy" id="370345"/>
    <lineage>
        <taxon>Eukaryota</taxon>
        <taxon>Metazoa</taxon>
        <taxon>Spiralia</taxon>
        <taxon>Lophotrochozoa</taxon>
        <taxon>Mollusca</taxon>
        <taxon>Gastropoda</taxon>
        <taxon>Caenogastropoda</taxon>
        <taxon>Sorbeoconcha</taxon>
        <taxon>Cerithioidea</taxon>
        <taxon>Batillariidae</taxon>
        <taxon>Batillaria</taxon>
    </lineage>
</organism>
<reference evidence="2 3" key="1">
    <citation type="journal article" date="2023" name="Sci. Data">
        <title>Genome assembly of the Korean intertidal mud-creeper Batillaria attramentaria.</title>
        <authorList>
            <person name="Patra A.K."/>
            <person name="Ho P.T."/>
            <person name="Jun S."/>
            <person name="Lee S.J."/>
            <person name="Kim Y."/>
            <person name="Won Y.J."/>
        </authorList>
    </citation>
    <scope>NUCLEOTIDE SEQUENCE [LARGE SCALE GENOMIC DNA]</scope>
    <source>
        <strain evidence="2">Wonlab-2016</strain>
    </source>
</reference>
<dbReference type="AlphaFoldDB" id="A0ABD0KYF9"/>
<feature type="non-terminal residue" evidence="2">
    <location>
        <position position="1"/>
    </location>
</feature>
<evidence type="ECO:0000313" key="2">
    <source>
        <dbReference type="EMBL" id="KAK7492036.1"/>
    </source>
</evidence>
<evidence type="ECO:0000313" key="3">
    <source>
        <dbReference type="Proteomes" id="UP001519460"/>
    </source>
</evidence>
<comment type="caution">
    <text evidence="2">The sequence shown here is derived from an EMBL/GenBank/DDBJ whole genome shotgun (WGS) entry which is preliminary data.</text>
</comment>
<dbReference type="Proteomes" id="UP001519460">
    <property type="component" value="Unassembled WGS sequence"/>
</dbReference>
<proteinExistence type="predicted"/>
<keyword evidence="3" id="KW-1185">Reference proteome</keyword>
<sequence length="76" mass="7900">PPSLCATPGDQPMITGGLTSRSSRVIHTRPSRLRASFLYSGRVNHLPSRGVIAESVVSASVLGSVSATVPIQTVQS</sequence>
<gene>
    <name evidence="2" type="ORF">BaRGS_00016700</name>
</gene>
<feature type="region of interest" description="Disordered" evidence="1">
    <location>
        <begin position="1"/>
        <end position="24"/>
    </location>
</feature>
<accession>A0ABD0KYF9</accession>